<evidence type="ECO:0000313" key="2">
    <source>
        <dbReference type="Proteomes" id="UP000327306"/>
    </source>
</evidence>
<dbReference type="EMBL" id="MN434092">
    <property type="protein sequence ID" value="QFR57066.1"/>
    <property type="molecule type" value="Genomic_DNA"/>
</dbReference>
<accession>A0A5P8PJZ2</accession>
<reference evidence="1 2" key="1">
    <citation type="submission" date="2019-09" db="EMBL/GenBank/DDBJ databases">
        <title>Klebsiella pneumoniae ST258 genomic variability and bacteriophage susceptibility.</title>
        <authorList>
            <person name="Venturini C."/>
            <person name="Ben Zakour N."/>
            <person name="Bowring B."/>
            <person name="Morales S."/>
            <person name="Cole R."/>
            <person name="Kovach Z."/>
            <person name="Branston S."/>
            <person name="Kettle E."/>
            <person name="Thomson N."/>
            <person name="Iredell J."/>
        </authorList>
    </citation>
    <scope>NUCLEOTIDE SEQUENCE [LARGE SCALE GENOMIC DNA]</scope>
</reference>
<organism evidence="1 2">
    <name type="scientific">Klebsiella phage AmPh_EK29</name>
    <dbReference type="NCBI Taxonomy" id="2653641"/>
    <lineage>
        <taxon>Viruses</taxon>
        <taxon>Duplodnaviria</taxon>
        <taxon>Heunggongvirae</taxon>
        <taxon>Uroviricota</taxon>
        <taxon>Caudoviricetes</taxon>
        <taxon>Marfavirus</taxon>
        <taxon>Marfavirus F48</taxon>
    </lineage>
</organism>
<protein>
    <submittedName>
        <fullName evidence="1">Uncharacterized protein</fullName>
    </submittedName>
</protein>
<evidence type="ECO:0000313" key="1">
    <source>
        <dbReference type="EMBL" id="QFR57066.1"/>
    </source>
</evidence>
<sequence length="58" mass="6597">MNSDFEYDENFEEWFNSTILPEISPSMVLVVKATMAKGWEAGYNFGVDTGIELSNCIR</sequence>
<gene>
    <name evidence="1" type="ORF">AmPhEK29_00129</name>
</gene>
<name>A0A5P8PJZ2_9CAUD</name>
<dbReference type="Proteomes" id="UP000327306">
    <property type="component" value="Segment"/>
</dbReference>
<proteinExistence type="predicted"/>